<dbReference type="GO" id="GO:0035999">
    <property type="term" value="P:tetrahydrofolate interconversion"/>
    <property type="evidence" value="ECO:0007669"/>
    <property type="project" value="TreeGrafter"/>
</dbReference>
<name>A0A0F9VXE8_9ZZZZ</name>
<dbReference type="GO" id="GO:0030272">
    <property type="term" value="F:5-formyltetrahydrofolate cyclo-ligase activity"/>
    <property type="evidence" value="ECO:0007669"/>
    <property type="project" value="TreeGrafter"/>
</dbReference>
<comment type="similarity">
    <text evidence="1">Belongs to the 5-formyltetrahydrofolate cyclo-ligase family.</text>
</comment>
<evidence type="ECO:0000313" key="4">
    <source>
        <dbReference type="EMBL" id="KKO08765.1"/>
    </source>
</evidence>
<dbReference type="AlphaFoldDB" id="A0A0F9VXE8"/>
<organism evidence="4">
    <name type="scientific">marine sediment metagenome</name>
    <dbReference type="NCBI Taxonomy" id="412755"/>
    <lineage>
        <taxon>unclassified sequences</taxon>
        <taxon>metagenomes</taxon>
        <taxon>ecological metagenomes</taxon>
    </lineage>
</organism>
<proteinExistence type="inferred from homology"/>
<protein>
    <recommendedName>
        <fullName evidence="5">5-formyltetrahydrofolate cyclo-ligase</fullName>
    </recommendedName>
</protein>
<dbReference type="InterPro" id="IPR002698">
    <property type="entry name" value="FTHF_cligase"/>
</dbReference>
<dbReference type="GO" id="GO:0009396">
    <property type="term" value="P:folic acid-containing compound biosynthetic process"/>
    <property type="evidence" value="ECO:0007669"/>
    <property type="project" value="TreeGrafter"/>
</dbReference>
<evidence type="ECO:0000256" key="3">
    <source>
        <dbReference type="ARBA" id="ARBA00022840"/>
    </source>
</evidence>
<comment type="caution">
    <text evidence="4">The sequence shown here is derived from an EMBL/GenBank/DDBJ whole genome shotgun (WGS) entry which is preliminary data.</text>
</comment>
<gene>
    <name evidence="4" type="ORF">LCGC14_0038840</name>
</gene>
<evidence type="ECO:0000256" key="2">
    <source>
        <dbReference type="ARBA" id="ARBA00022741"/>
    </source>
</evidence>
<dbReference type="PANTHER" id="PTHR23407">
    <property type="entry name" value="ATPASE INHIBITOR/5-FORMYLTETRAHYDROFOLATE CYCLO-LIGASE"/>
    <property type="match status" value="1"/>
</dbReference>
<dbReference type="PANTHER" id="PTHR23407:SF1">
    <property type="entry name" value="5-FORMYLTETRAHYDROFOLATE CYCLO-LIGASE"/>
    <property type="match status" value="1"/>
</dbReference>
<keyword evidence="2" id="KW-0547">Nucleotide-binding</keyword>
<evidence type="ECO:0008006" key="5">
    <source>
        <dbReference type="Google" id="ProtNLM"/>
    </source>
</evidence>
<dbReference type="SUPFAM" id="SSF100950">
    <property type="entry name" value="NagB/RpiA/CoA transferase-like"/>
    <property type="match status" value="1"/>
</dbReference>
<dbReference type="NCBIfam" id="TIGR02727">
    <property type="entry name" value="MTHFS_bact"/>
    <property type="match status" value="1"/>
</dbReference>
<dbReference type="InterPro" id="IPR037171">
    <property type="entry name" value="NagB/RpiA_transferase-like"/>
</dbReference>
<dbReference type="EMBL" id="LAZR01000008">
    <property type="protein sequence ID" value="KKO08765.1"/>
    <property type="molecule type" value="Genomic_DNA"/>
</dbReference>
<reference evidence="4" key="1">
    <citation type="journal article" date="2015" name="Nature">
        <title>Complex archaea that bridge the gap between prokaryotes and eukaryotes.</title>
        <authorList>
            <person name="Spang A."/>
            <person name="Saw J.H."/>
            <person name="Jorgensen S.L."/>
            <person name="Zaremba-Niedzwiedzka K."/>
            <person name="Martijn J."/>
            <person name="Lind A.E."/>
            <person name="van Eijk R."/>
            <person name="Schleper C."/>
            <person name="Guy L."/>
            <person name="Ettema T.J."/>
        </authorList>
    </citation>
    <scope>NUCLEOTIDE SEQUENCE</scope>
</reference>
<dbReference type="InterPro" id="IPR024185">
    <property type="entry name" value="FTHF_cligase-like_sf"/>
</dbReference>
<keyword evidence="3" id="KW-0067">ATP-binding</keyword>
<accession>A0A0F9VXE8</accession>
<sequence length="120" mass="13678">MLFVRIRPGDRLSYNRWGIPEPRPGLRHIVSPRRLDLVLMPLVGFDDAGNRIGMGKGYYDRTFAFRRRQCSRPTLIGLAHECQQVAEGLTPAVWDVALDALVTARRYHTVKQRLPAPKAL</sequence>
<dbReference type="Gene3D" id="3.40.50.10420">
    <property type="entry name" value="NagB/RpiA/CoA transferase-like"/>
    <property type="match status" value="1"/>
</dbReference>
<dbReference type="GO" id="GO:0005524">
    <property type="term" value="F:ATP binding"/>
    <property type="evidence" value="ECO:0007669"/>
    <property type="project" value="UniProtKB-KW"/>
</dbReference>
<evidence type="ECO:0000256" key="1">
    <source>
        <dbReference type="ARBA" id="ARBA00010638"/>
    </source>
</evidence>
<dbReference type="Pfam" id="PF01812">
    <property type="entry name" value="5-FTHF_cyc-lig"/>
    <property type="match status" value="1"/>
</dbReference>